<protein>
    <submittedName>
        <fullName evidence="2">Uncharacterized protein</fullName>
    </submittedName>
</protein>
<reference evidence="2" key="1">
    <citation type="submission" date="2018-11" db="EMBL/GenBank/DDBJ databases">
        <authorList>
            <consortium name="Pathogen Informatics"/>
        </authorList>
    </citation>
    <scope>NUCLEOTIDE SEQUENCE</scope>
</reference>
<dbReference type="Proteomes" id="UP000784294">
    <property type="component" value="Unassembled WGS sequence"/>
</dbReference>
<evidence type="ECO:0000313" key="3">
    <source>
        <dbReference type="Proteomes" id="UP000784294"/>
    </source>
</evidence>
<dbReference type="OrthoDB" id="365640at2759"/>
<organism evidence="2 3">
    <name type="scientific">Protopolystoma xenopodis</name>
    <dbReference type="NCBI Taxonomy" id="117903"/>
    <lineage>
        <taxon>Eukaryota</taxon>
        <taxon>Metazoa</taxon>
        <taxon>Spiralia</taxon>
        <taxon>Lophotrochozoa</taxon>
        <taxon>Platyhelminthes</taxon>
        <taxon>Monogenea</taxon>
        <taxon>Polyopisthocotylea</taxon>
        <taxon>Polystomatidea</taxon>
        <taxon>Polystomatidae</taxon>
        <taxon>Protopolystoma</taxon>
    </lineage>
</organism>
<evidence type="ECO:0000313" key="2">
    <source>
        <dbReference type="EMBL" id="VEL17208.1"/>
    </source>
</evidence>
<sequence length="131" mass="14725">MKFYGEPTYRDVDLACLSKLIEEVDQHIKPSLLNNKDLLISANAQDHLFVGALFALSNQGRQDSYKPKITWTANNQSLDDRTDYRDSYVDHGVYVRAAAARPDASEWTRPKAPIDGLTTHAKDYTPKLGGK</sequence>
<feature type="region of interest" description="Disordered" evidence="1">
    <location>
        <begin position="105"/>
        <end position="131"/>
    </location>
</feature>
<dbReference type="EMBL" id="CAAALY010031577">
    <property type="protein sequence ID" value="VEL17208.1"/>
    <property type="molecule type" value="Genomic_DNA"/>
</dbReference>
<evidence type="ECO:0000256" key="1">
    <source>
        <dbReference type="SAM" id="MobiDB-lite"/>
    </source>
</evidence>
<comment type="caution">
    <text evidence="2">The sequence shown here is derived from an EMBL/GenBank/DDBJ whole genome shotgun (WGS) entry which is preliminary data.</text>
</comment>
<accession>A0A3S4ZQE4</accession>
<dbReference type="AlphaFoldDB" id="A0A3S4ZQE4"/>
<keyword evidence="3" id="KW-1185">Reference proteome</keyword>
<name>A0A3S4ZQE4_9PLAT</name>
<proteinExistence type="predicted"/>
<gene>
    <name evidence="2" type="ORF">PXEA_LOCUS10648</name>
</gene>